<accession>A0A2P5DSN8</accession>
<comment type="caution">
    <text evidence="2">The sequence shown here is derived from an EMBL/GenBank/DDBJ whole genome shotgun (WGS) entry which is preliminary data.</text>
</comment>
<dbReference type="AlphaFoldDB" id="A0A2P5DSN8"/>
<dbReference type="GO" id="GO:1902388">
    <property type="term" value="F:ceramide 1-phosphate transfer activity"/>
    <property type="evidence" value="ECO:0007669"/>
    <property type="project" value="TreeGrafter"/>
</dbReference>
<organism evidence="2 3">
    <name type="scientific">Parasponia andersonii</name>
    <name type="common">Sponia andersonii</name>
    <dbReference type="NCBI Taxonomy" id="3476"/>
    <lineage>
        <taxon>Eukaryota</taxon>
        <taxon>Viridiplantae</taxon>
        <taxon>Streptophyta</taxon>
        <taxon>Embryophyta</taxon>
        <taxon>Tracheophyta</taxon>
        <taxon>Spermatophyta</taxon>
        <taxon>Magnoliopsida</taxon>
        <taxon>eudicotyledons</taxon>
        <taxon>Gunneridae</taxon>
        <taxon>Pentapetalae</taxon>
        <taxon>rosids</taxon>
        <taxon>fabids</taxon>
        <taxon>Rosales</taxon>
        <taxon>Cannabaceae</taxon>
        <taxon>Parasponia</taxon>
    </lineage>
</organism>
<dbReference type="InterPro" id="IPR014830">
    <property type="entry name" value="Glycolipid_transfer_prot_dom"/>
</dbReference>
<dbReference type="InterPro" id="IPR036497">
    <property type="entry name" value="GLTP_sf"/>
</dbReference>
<reference evidence="3" key="1">
    <citation type="submission" date="2016-06" db="EMBL/GenBank/DDBJ databases">
        <title>Parallel loss of symbiosis genes in relatives of nitrogen-fixing non-legume Parasponia.</title>
        <authorList>
            <person name="Van Velzen R."/>
            <person name="Holmer R."/>
            <person name="Bu F."/>
            <person name="Rutten L."/>
            <person name="Van Zeijl A."/>
            <person name="Liu W."/>
            <person name="Santuari L."/>
            <person name="Cao Q."/>
            <person name="Sharma T."/>
            <person name="Shen D."/>
            <person name="Roswanjaya Y."/>
            <person name="Wardhani T."/>
            <person name="Kalhor M.S."/>
            <person name="Jansen J."/>
            <person name="Van den Hoogen J."/>
            <person name="Gungor B."/>
            <person name="Hartog M."/>
            <person name="Hontelez J."/>
            <person name="Verver J."/>
            <person name="Yang W.-C."/>
            <person name="Schijlen E."/>
            <person name="Repin R."/>
            <person name="Schilthuizen M."/>
            <person name="Schranz E."/>
            <person name="Heidstra R."/>
            <person name="Miyata K."/>
            <person name="Fedorova E."/>
            <person name="Kohlen W."/>
            <person name="Bisseling T."/>
            <person name="Smit S."/>
            <person name="Geurts R."/>
        </authorList>
    </citation>
    <scope>NUCLEOTIDE SEQUENCE [LARGE SCALE GENOMIC DNA]</scope>
    <source>
        <strain evidence="3">cv. WU1-14</strain>
    </source>
</reference>
<dbReference type="PANTHER" id="PTHR10219:SF34">
    <property type="entry name" value="GLYCOLIPID TRANSFER PROTEIN 3"/>
    <property type="match status" value="1"/>
</dbReference>
<sequence length="254" mass="28861">MENKVRSSDYKASSSSEIRSAIEELSMMVKALNKPPPRALVVKMENGNDHDHINDHARDHHDDDPMLHIPTKPFLSLCNNLVLQVLDKIGPTMTVLRQDVHENIQRLEMLHESDPSVYSNMVEMVKKEVSKGVARKGASCSKAFVWLTRSLDFVVALLQTLAKDPGQMSMEQAVEEAYTITLKPWHRWISSAAYRVALKLVPDLQTFISLLLAKDKNYENLKEEMQTLIVLLVPFLEEIHSVLRLYGLDTLKSS</sequence>
<dbReference type="GO" id="GO:1902387">
    <property type="term" value="F:ceramide 1-phosphate binding"/>
    <property type="evidence" value="ECO:0007669"/>
    <property type="project" value="TreeGrafter"/>
</dbReference>
<dbReference type="GO" id="GO:0016020">
    <property type="term" value="C:membrane"/>
    <property type="evidence" value="ECO:0007669"/>
    <property type="project" value="TreeGrafter"/>
</dbReference>
<gene>
    <name evidence="2" type="ORF">PanWU01x14_037180</name>
</gene>
<evidence type="ECO:0000313" key="2">
    <source>
        <dbReference type="EMBL" id="PON76300.1"/>
    </source>
</evidence>
<feature type="domain" description="Glycolipid transfer protein" evidence="1">
    <location>
        <begin position="69"/>
        <end position="211"/>
    </location>
</feature>
<dbReference type="GO" id="GO:0005829">
    <property type="term" value="C:cytosol"/>
    <property type="evidence" value="ECO:0007669"/>
    <property type="project" value="TreeGrafter"/>
</dbReference>
<evidence type="ECO:0000259" key="1">
    <source>
        <dbReference type="Pfam" id="PF08718"/>
    </source>
</evidence>
<dbReference type="Pfam" id="PF08718">
    <property type="entry name" value="GLTP"/>
    <property type="match status" value="1"/>
</dbReference>
<dbReference type="PANTHER" id="PTHR10219">
    <property type="entry name" value="GLYCOLIPID TRANSFER PROTEIN-RELATED"/>
    <property type="match status" value="1"/>
</dbReference>
<dbReference type="SUPFAM" id="SSF110004">
    <property type="entry name" value="Glycolipid transfer protein, GLTP"/>
    <property type="match status" value="1"/>
</dbReference>
<proteinExistence type="predicted"/>
<evidence type="ECO:0000313" key="3">
    <source>
        <dbReference type="Proteomes" id="UP000237105"/>
    </source>
</evidence>
<protein>
    <submittedName>
        <fullName evidence="2">Glycolipid transfer protein domain containing protein</fullName>
    </submittedName>
</protein>
<name>A0A2P5DSN8_PARAD</name>
<dbReference type="OrthoDB" id="205255at2759"/>
<dbReference type="Proteomes" id="UP000237105">
    <property type="component" value="Unassembled WGS sequence"/>
</dbReference>
<dbReference type="Gene3D" id="1.10.3520.10">
    <property type="entry name" value="Glycolipid transfer protein"/>
    <property type="match status" value="1"/>
</dbReference>
<keyword evidence="3" id="KW-1185">Reference proteome</keyword>
<dbReference type="EMBL" id="JXTB01000019">
    <property type="protein sequence ID" value="PON76300.1"/>
    <property type="molecule type" value="Genomic_DNA"/>
</dbReference>